<dbReference type="EMBL" id="JACHXV010000011">
    <property type="protein sequence ID" value="MBB3174765.1"/>
    <property type="molecule type" value="Genomic_DNA"/>
</dbReference>
<dbReference type="Proteomes" id="UP000557688">
    <property type="component" value="Unassembled WGS sequence"/>
</dbReference>
<dbReference type="AlphaFoldDB" id="A0A850NKG2"/>
<keyword evidence="3" id="KW-1185">Reference proteome</keyword>
<evidence type="ECO:0000313" key="2">
    <source>
        <dbReference type="EMBL" id="NVN30113.1"/>
    </source>
</evidence>
<sequence>MSMMTQRFTGSVTPRGPIDGSAFDLWVERSLAGRFTGSLAEDLPEEWLTLASRLPVRISGGTDGH</sequence>
<evidence type="ECO:0000313" key="1">
    <source>
        <dbReference type="EMBL" id="MBB3174765.1"/>
    </source>
</evidence>
<name>A0A850NKG2_9PROT</name>
<dbReference type="RefSeq" id="WP_176623371.1">
    <property type="nucleotide sequence ID" value="NZ_JABXXQ010000105.1"/>
</dbReference>
<proteinExistence type="predicted"/>
<organism evidence="2 4">
    <name type="scientific">Endobacter medicaginis</name>
    <dbReference type="NCBI Taxonomy" id="1181271"/>
    <lineage>
        <taxon>Bacteria</taxon>
        <taxon>Pseudomonadati</taxon>
        <taxon>Pseudomonadota</taxon>
        <taxon>Alphaproteobacteria</taxon>
        <taxon>Acetobacterales</taxon>
        <taxon>Acetobacteraceae</taxon>
        <taxon>Endobacter</taxon>
    </lineage>
</organism>
<reference evidence="2 4" key="1">
    <citation type="submission" date="2020-06" db="EMBL/GenBank/DDBJ databases">
        <title>Description of novel acetic acid bacteria.</title>
        <authorList>
            <person name="Sombolestani A."/>
        </authorList>
    </citation>
    <scope>NUCLEOTIDE SEQUENCE [LARGE SCALE GENOMIC DNA]</scope>
    <source>
        <strain evidence="2 4">LMG 26838</strain>
    </source>
</reference>
<dbReference type="EMBL" id="JABXXQ010000105">
    <property type="protein sequence ID" value="NVN30113.1"/>
    <property type="molecule type" value="Genomic_DNA"/>
</dbReference>
<evidence type="ECO:0000313" key="4">
    <source>
        <dbReference type="Proteomes" id="UP000565205"/>
    </source>
</evidence>
<dbReference type="Proteomes" id="UP000565205">
    <property type="component" value="Unassembled WGS sequence"/>
</dbReference>
<accession>A0A850NKG2</accession>
<gene>
    <name evidence="1" type="ORF">FHR90_002611</name>
    <name evidence="2" type="ORF">HUK83_07165</name>
</gene>
<evidence type="ECO:0000313" key="3">
    <source>
        <dbReference type="Proteomes" id="UP000557688"/>
    </source>
</evidence>
<reference evidence="1 3" key="2">
    <citation type="submission" date="2020-08" db="EMBL/GenBank/DDBJ databases">
        <title>Genomic Encyclopedia of Type Strains, Phase III (KMG-III): the genomes of soil and plant-associated and newly described type strains.</title>
        <authorList>
            <person name="Whitman W."/>
        </authorList>
    </citation>
    <scope>NUCLEOTIDE SEQUENCE [LARGE SCALE GENOMIC DNA]</scope>
    <source>
        <strain evidence="1 3">CECT 8088</strain>
    </source>
</reference>
<protein>
    <submittedName>
        <fullName evidence="2">Uncharacterized protein</fullName>
    </submittedName>
</protein>
<comment type="caution">
    <text evidence="2">The sequence shown here is derived from an EMBL/GenBank/DDBJ whole genome shotgun (WGS) entry which is preliminary data.</text>
</comment>